<dbReference type="Pfam" id="PF03109">
    <property type="entry name" value="ABC1"/>
    <property type="match status" value="1"/>
</dbReference>
<dbReference type="Proteomes" id="UP000095255">
    <property type="component" value="Unassembled WGS sequence"/>
</dbReference>
<dbReference type="EMBL" id="MJAT01000036">
    <property type="protein sequence ID" value="OEH84727.1"/>
    <property type="molecule type" value="Genomic_DNA"/>
</dbReference>
<evidence type="ECO:0000256" key="1">
    <source>
        <dbReference type="ARBA" id="ARBA00009670"/>
    </source>
</evidence>
<feature type="domain" description="Protein kinase" evidence="3">
    <location>
        <begin position="105"/>
        <end position="463"/>
    </location>
</feature>
<reference evidence="4 5" key="1">
    <citation type="submission" date="2016-09" db="EMBL/GenBank/DDBJ databases">
        <title>Desulfuribacillus arsenicus sp. nov., an obligately anaerobic, dissimilatory arsenic- and antimonate-reducing bacterium isolated from anoxic sediments.</title>
        <authorList>
            <person name="Abin C.A."/>
            <person name="Hollibaugh J.T."/>
        </authorList>
    </citation>
    <scope>NUCLEOTIDE SEQUENCE [LARGE SCALE GENOMIC DNA]</scope>
    <source>
        <strain evidence="4 5">MLFW-2</strain>
    </source>
</reference>
<organism evidence="4 5">
    <name type="scientific">Desulfuribacillus stibiiarsenatis</name>
    <dbReference type="NCBI Taxonomy" id="1390249"/>
    <lineage>
        <taxon>Bacteria</taxon>
        <taxon>Bacillati</taxon>
        <taxon>Bacillota</taxon>
        <taxon>Desulfuribacillia</taxon>
        <taxon>Desulfuribacillales</taxon>
        <taxon>Desulfuribacillaceae</taxon>
        <taxon>Desulfuribacillus</taxon>
    </lineage>
</organism>
<dbReference type="InterPro" id="IPR011009">
    <property type="entry name" value="Kinase-like_dom_sf"/>
</dbReference>
<dbReference type="AlphaFoldDB" id="A0A1E5L3P0"/>
<dbReference type="InterPro" id="IPR004147">
    <property type="entry name" value="ABC1_dom"/>
</dbReference>
<feature type="transmembrane region" description="Helical" evidence="2">
    <location>
        <begin position="473"/>
        <end position="496"/>
    </location>
</feature>
<dbReference type="InterPro" id="IPR000719">
    <property type="entry name" value="Prot_kinase_dom"/>
</dbReference>
<dbReference type="PANTHER" id="PTHR10566">
    <property type="entry name" value="CHAPERONE-ACTIVITY OF BC1 COMPLEX CABC1 -RELATED"/>
    <property type="match status" value="1"/>
</dbReference>
<evidence type="ECO:0000256" key="2">
    <source>
        <dbReference type="SAM" id="Phobius"/>
    </source>
</evidence>
<keyword evidence="2" id="KW-0812">Transmembrane</keyword>
<dbReference type="PROSITE" id="PS50011">
    <property type="entry name" value="PROTEIN_KINASE_DOM"/>
    <property type="match status" value="1"/>
</dbReference>
<dbReference type="InterPro" id="IPR050154">
    <property type="entry name" value="UbiB_kinase"/>
</dbReference>
<dbReference type="PANTHER" id="PTHR10566:SF113">
    <property type="entry name" value="PROTEIN ACTIVITY OF BC1 COMPLEX KINASE 7, CHLOROPLASTIC"/>
    <property type="match status" value="1"/>
</dbReference>
<dbReference type="GO" id="GO:0004672">
    <property type="term" value="F:protein kinase activity"/>
    <property type="evidence" value="ECO:0007669"/>
    <property type="project" value="InterPro"/>
</dbReference>
<accession>A0A1E5L3P0</accession>
<keyword evidence="2" id="KW-0472">Membrane</keyword>
<evidence type="ECO:0000313" key="4">
    <source>
        <dbReference type="EMBL" id="OEH84727.1"/>
    </source>
</evidence>
<dbReference type="CDD" id="cd05121">
    <property type="entry name" value="ABC1_ADCK3-like"/>
    <property type="match status" value="1"/>
</dbReference>
<dbReference type="Gene3D" id="1.10.510.10">
    <property type="entry name" value="Transferase(Phosphotransferase) domain 1"/>
    <property type="match status" value="1"/>
</dbReference>
<gene>
    <name evidence="4" type="ORF">BHU72_07780</name>
</gene>
<evidence type="ECO:0000259" key="3">
    <source>
        <dbReference type="PROSITE" id="PS50011"/>
    </source>
</evidence>
<comment type="caution">
    <text evidence="4">The sequence shown here is derived from an EMBL/GenBank/DDBJ whole genome shotgun (WGS) entry which is preliminary data.</text>
</comment>
<dbReference type="SUPFAM" id="SSF56112">
    <property type="entry name" value="Protein kinase-like (PK-like)"/>
    <property type="match status" value="1"/>
</dbReference>
<comment type="similarity">
    <text evidence="1">Belongs to the protein kinase superfamily. ADCK protein kinase family.</text>
</comment>
<dbReference type="STRING" id="1390249.BHU72_07780"/>
<evidence type="ECO:0000313" key="5">
    <source>
        <dbReference type="Proteomes" id="UP000095255"/>
    </source>
</evidence>
<keyword evidence="5" id="KW-1185">Reference proteome</keyword>
<protein>
    <recommendedName>
        <fullName evidence="3">Protein kinase domain-containing protein</fullName>
    </recommendedName>
</protein>
<proteinExistence type="inferred from homology"/>
<name>A0A1E5L3P0_9FIRM</name>
<dbReference type="GO" id="GO:0005524">
    <property type="term" value="F:ATP binding"/>
    <property type="evidence" value="ECO:0007669"/>
    <property type="project" value="InterPro"/>
</dbReference>
<sequence>MLRYREIVNTLIKHGFGYFLDQSKMDNVNIITKSRGERIRLVCEELGPTFIKLGQIASTRQDIIPLDIINELENLQDHVSPICYQQVEHVINTEFSMDLSKIFHSFEEFPMASASIGQVHRARLHSGQWVAVKIQRPNITEIIDVDLEILSDLALLSERRTDWGKFYHFTDLVNEFSNSLRNELNYLQEARNTEKAKENLQNKGFSIMIPSIHWEYTSKRVLVMDLLNGSKISETTNGEDIAKEIIEVIFHMILFDGFFHADPHPGNLILIDNQTIGLIDFGMVGRISEKLQQELINVMIGLMRRNTKTIVKAIQNIGVLPDSIDLKRFYQDVDALRDKYYEIPFSEISLSESIRDLFTISKRHGVVMPSEFLLLAKALITLEGLVETIAPNINIVQIAEPIGKKYFMKKYCPDKIITKVVDQSLEYGQVILEIPLLTRDILQKAKDGKINLQITIPKLDVFLRKLDRISNRLSFSIIMLSFSIIMVGLIIGSSIGGRRQTLLWELPAIEIGFVVAAILFLWLITAIFRSGRF</sequence>
<keyword evidence="2" id="KW-1133">Transmembrane helix</keyword>
<feature type="transmembrane region" description="Helical" evidence="2">
    <location>
        <begin position="508"/>
        <end position="528"/>
    </location>
</feature>